<dbReference type="EMBL" id="OC941854">
    <property type="protein sequence ID" value="CAD7662267.1"/>
    <property type="molecule type" value="Genomic_DNA"/>
</dbReference>
<accession>A0A7R9ML70</accession>
<evidence type="ECO:0000313" key="3">
    <source>
        <dbReference type="Proteomes" id="UP000728032"/>
    </source>
</evidence>
<sequence>MTGRPSGAPEYQAPEVTSGSPQSYSSDNEVLNKCVIKLREVLVSMSLSPNWEDRPECKDVLKTYLEWAIHEKYVAKDLMSLIPILWQNMKRLNNSEFFVKYFIANFGEDIIKTIKIFHVFDDEYGCNVLIVTNDDKPFVLAINDKNCIYIWSQPLGPRK</sequence>
<evidence type="ECO:0000313" key="2">
    <source>
        <dbReference type="EMBL" id="CAD7662267.1"/>
    </source>
</evidence>
<dbReference type="Proteomes" id="UP000728032">
    <property type="component" value="Unassembled WGS sequence"/>
</dbReference>
<dbReference type="AlphaFoldDB" id="A0A7R9ML70"/>
<keyword evidence="3" id="KW-1185">Reference proteome</keyword>
<organism evidence="2">
    <name type="scientific">Oppiella nova</name>
    <dbReference type="NCBI Taxonomy" id="334625"/>
    <lineage>
        <taxon>Eukaryota</taxon>
        <taxon>Metazoa</taxon>
        <taxon>Ecdysozoa</taxon>
        <taxon>Arthropoda</taxon>
        <taxon>Chelicerata</taxon>
        <taxon>Arachnida</taxon>
        <taxon>Acari</taxon>
        <taxon>Acariformes</taxon>
        <taxon>Sarcoptiformes</taxon>
        <taxon>Oribatida</taxon>
        <taxon>Brachypylina</taxon>
        <taxon>Oppioidea</taxon>
        <taxon>Oppiidae</taxon>
        <taxon>Oppiella</taxon>
    </lineage>
</organism>
<gene>
    <name evidence="2" type="ORF">ONB1V03_LOCUS18827</name>
</gene>
<name>A0A7R9ML70_9ACAR</name>
<feature type="region of interest" description="Disordered" evidence="1">
    <location>
        <begin position="1"/>
        <end position="27"/>
    </location>
</feature>
<feature type="compositionally biased region" description="Polar residues" evidence="1">
    <location>
        <begin position="15"/>
        <end position="27"/>
    </location>
</feature>
<reference evidence="2" key="1">
    <citation type="submission" date="2020-11" db="EMBL/GenBank/DDBJ databases">
        <authorList>
            <person name="Tran Van P."/>
        </authorList>
    </citation>
    <scope>NUCLEOTIDE SEQUENCE</scope>
</reference>
<dbReference type="EMBL" id="CAJPVJ010027029">
    <property type="protein sequence ID" value="CAG2179403.1"/>
    <property type="molecule type" value="Genomic_DNA"/>
</dbReference>
<protein>
    <submittedName>
        <fullName evidence="2">Uncharacterized protein</fullName>
    </submittedName>
</protein>
<evidence type="ECO:0000256" key="1">
    <source>
        <dbReference type="SAM" id="MobiDB-lite"/>
    </source>
</evidence>
<proteinExistence type="predicted"/>